<dbReference type="AlphaFoldDB" id="F0Q5L4"/>
<keyword evidence="2" id="KW-0145">Chemotaxis</keyword>
<keyword evidence="9" id="KW-1185">Reference proteome</keyword>
<dbReference type="PRINTS" id="PR00260">
    <property type="entry name" value="CHEMTRNSDUCR"/>
</dbReference>
<evidence type="ECO:0000259" key="6">
    <source>
        <dbReference type="PROSITE" id="PS50111"/>
    </source>
</evidence>
<dbReference type="InterPro" id="IPR003660">
    <property type="entry name" value="HAMP_dom"/>
</dbReference>
<reference evidence="8" key="1">
    <citation type="submission" date="2011-02" db="EMBL/GenBank/DDBJ databases">
        <title>Complete sequence of Acidovorax avenae subsp. avenae ATCC 19860.</title>
        <authorList>
            <consortium name="US DOE Joint Genome Institute"/>
            <person name="Lucas S."/>
            <person name="Copeland A."/>
            <person name="Lapidus A."/>
            <person name="Cheng J.-F."/>
            <person name="Goodwin L."/>
            <person name="Pitluck S."/>
            <person name="Chertkov O."/>
            <person name="Held B."/>
            <person name="Detter J.C."/>
            <person name="Han C."/>
            <person name="Tapia R."/>
            <person name="Land M."/>
            <person name="Hauser L."/>
            <person name="Kyrpides N."/>
            <person name="Ivanova N."/>
            <person name="Ovchinnikova G."/>
            <person name="Pagani I."/>
            <person name="Gordon S."/>
            <person name="Woyke T."/>
        </authorList>
    </citation>
    <scope>NUCLEOTIDE SEQUENCE</scope>
    <source>
        <strain evidence="8">ATCC 19860</strain>
    </source>
</reference>
<dbReference type="PROSITE" id="PS50111">
    <property type="entry name" value="CHEMOTAXIS_TRANSDUC_2"/>
    <property type="match status" value="1"/>
</dbReference>
<keyword evidence="4" id="KW-0807">Transducer</keyword>
<protein>
    <submittedName>
        <fullName evidence="8">Methyl-accepting chemotaxis sensory transducer</fullName>
    </submittedName>
</protein>
<dbReference type="CDD" id="cd06225">
    <property type="entry name" value="HAMP"/>
    <property type="match status" value="1"/>
</dbReference>
<evidence type="ECO:0000256" key="4">
    <source>
        <dbReference type="PROSITE-ProRule" id="PRU00284"/>
    </source>
</evidence>
<dbReference type="PANTHER" id="PTHR43531">
    <property type="entry name" value="PROTEIN ICFG"/>
    <property type="match status" value="1"/>
</dbReference>
<dbReference type="GO" id="GO:0004888">
    <property type="term" value="F:transmembrane signaling receptor activity"/>
    <property type="evidence" value="ECO:0007669"/>
    <property type="project" value="InterPro"/>
</dbReference>
<comment type="subcellular location">
    <subcellularLocation>
        <location evidence="1">Membrane</location>
    </subcellularLocation>
</comment>
<dbReference type="Proteomes" id="UP000002482">
    <property type="component" value="Chromosome"/>
</dbReference>
<dbReference type="PROSITE" id="PS50885">
    <property type="entry name" value="HAMP"/>
    <property type="match status" value="1"/>
</dbReference>
<organism evidence="8 9">
    <name type="scientific">Paracidovorax avenae (strain ATCC 19860 / DSM 7227 / CCUG 15838 / JCM 20985 / LMG 2117 / NCPPB 1011)</name>
    <name type="common">Acidovorax avenae</name>
    <dbReference type="NCBI Taxonomy" id="643561"/>
    <lineage>
        <taxon>Bacteria</taxon>
        <taxon>Pseudomonadati</taxon>
        <taxon>Pseudomonadota</taxon>
        <taxon>Betaproteobacteria</taxon>
        <taxon>Burkholderiales</taxon>
        <taxon>Comamonadaceae</taxon>
        <taxon>Paracidovorax</taxon>
    </lineage>
</organism>
<dbReference type="GO" id="GO:0006935">
    <property type="term" value="P:chemotaxis"/>
    <property type="evidence" value="ECO:0007669"/>
    <property type="project" value="UniProtKB-KW"/>
</dbReference>
<keyword evidence="5" id="KW-0812">Transmembrane</keyword>
<dbReference type="CDD" id="cd19411">
    <property type="entry name" value="MCP2201-like_sensor"/>
    <property type="match status" value="1"/>
</dbReference>
<comment type="similarity">
    <text evidence="3">Belongs to the methyl-accepting chemotaxis (MCP) protein family.</text>
</comment>
<dbReference type="Pfam" id="PF00672">
    <property type="entry name" value="HAMP"/>
    <property type="match status" value="1"/>
</dbReference>
<dbReference type="SMART" id="SM00304">
    <property type="entry name" value="HAMP"/>
    <property type="match status" value="1"/>
</dbReference>
<dbReference type="GO" id="GO:0007165">
    <property type="term" value="P:signal transduction"/>
    <property type="evidence" value="ECO:0007669"/>
    <property type="project" value="UniProtKB-KW"/>
</dbReference>
<dbReference type="HOGENOM" id="CLU_000445_107_16_4"/>
<dbReference type="InterPro" id="IPR051310">
    <property type="entry name" value="MCP_chemotaxis"/>
</dbReference>
<evidence type="ECO:0000313" key="9">
    <source>
        <dbReference type="Proteomes" id="UP000002482"/>
    </source>
</evidence>
<dbReference type="KEGG" id="aaa:Acav_1724"/>
<name>F0Q5L4_PARA1</name>
<dbReference type="InterPro" id="IPR004090">
    <property type="entry name" value="Chemotax_Me-accpt_rcpt"/>
</dbReference>
<feature type="domain" description="Methyl-accepting transducer" evidence="6">
    <location>
        <begin position="271"/>
        <end position="500"/>
    </location>
</feature>
<proteinExistence type="inferred from homology"/>
<evidence type="ECO:0000256" key="2">
    <source>
        <dbReference type="ARBA" id="ARBA00022500"/>
    </source>
</evidence>
<dbReference type="FunFam" id="1.10.287.950:FF:000001">
    <property type="entry name" value="Methyl-accepting chemotaxis sensory transducer"/>
    <property type="match status" value="1"/>
</dbReference>
<evidence type="ECO:0000256" key="3">
    <source>
        <dbReference type="ARBA" id="ARBA00029447"/>
    </source>
</evidence>
<dbReference type="PANTHER" id="PTHR43531:SF11">
    <property type="entry name" value="METHYL-ACCEPTING CHEMOTAXIS PROTEIN 3"/>
    <property type="match status" value="1"/>
</dbReference>
<dbReference type="Pfam" id="PF12729">
    <property type="entry name" value="4HB_MCP_1"/>
    <property type="match status" value="1"/>
</dbReference>
<dbReference type="SUPFAM" id="SSF58104">
    <property type="entry name" value="Methyl-accepting chemotaxis protein (MCP) signaling domain"/>
    <property type="match status" value="1"/>
</dbReference>
<dbReference type="EMBL" id="CP002521">
    <property type="protein sequence ID" value="ADX45642.1"/>
    <property type="molecule type" value="Genomic_DNA"/>
</dbReference>
<gene>
    <name evidence="8" type="ordered locus">Acav_1724</name>
</gene>
<evidence type="ECO:0000313" key="8">
    <source>
        <dbReference type="EMBL" id="ADX45642.1"/>
    </source>
</evidence>
<dbReference type="Gene3D" id="1.10.287.950">
    <property type="entry name" value="Methyl-accepting chemotaxis protein"/>
    <property type="match status" value="1"/>
</dbReference>
<evidence type="ECO:0000259" key="7">
    <source>
        <dbReference type="PROSITE" id="PS50885"/>
    </source>
</evidence>
<dbReference type="SMART" id="SM00283">
    <property type="entry name" value="MA"/>
    <property type="match status" value="1"/>
</dbReference>
<evidence type="ECO:0000256" key="1">
    <source>
        <dbReference type="ARBA" id="ARBA00004370"/>
    </source>
</evidence>
<feature type="domain" description="HAMP" evidence="7">
    <location>
        <begin position="214"/>
        <end position="266"/>
    </location>
</feature>
<dbReference type="InterPro" id="IPR004089">
    <property type="entry name" value="MCPsignal_dom"/>
</dbReference>
<dbReference type="GeneID" id="34238559"/>
<feature type="transmembrane region" description="Helical" evidence="5">
    <location>
        <begin position="192"/>
        <end position="212"/>
    </location>
</feature>
<sequence>MRWMNDMRIGARLGLGFGAVIALLMALAAVGIERMAAVSANTERIVDDRYARVAQAHAIENAVHAQAIALRTALIATDLEAVRAEMDKVDAADRAIDVAVRALQDMPGAAEKGLPTLDGVLELRKAYASRKTELSRLVLAQSLDEGGVFLVQHMLPAQQAYLAAIERFGRAQADGMVQFGADALRTARLAQAAMAVLAAAALALAAGIAVVLTRSITGPLSEALALASTVARGDLSVRTETRRGDEAGQLLGALQRMAESLAGIVRQVRESSESIAVGASQIASGNLDLSRRTEEQSSSLRQTAAAMEQVSAVSGQNARVAGETAALVEEARIAAQQGGAAVREVVAVMGEIAAGARSIADITGVIDGIARQTNILALNAAVEGARAAEHGRGFAVVAAEVRALALRATAAARDIKALVQASTLRVDEGARLVQGAGATMEAVVRHVGGIAQRAAGIDDASRAQNQDIVRVAEAMGSIDHATQRNAALVQESAAAAGSLSDQSARLAGVVRSFTLEREA</sequence>
<dbReference type="RefSeq" id="WP_013594161.1">
    <property type="nucleotide sequence ID" value="NC_015138.1"/>
</dbReference>
<keyword evidence="5" id="KW-0472">Membrane</keyword>
<evidence type="ECO:0000256" key="5">
    <source>
        <dbReference type="SAM" id="Phobius"/>
    </source>
</evidence>
<dbReference type="Pfam" id="PF00015">
    <property type="entry name" value="MCPsignal"/>
    <property type="match status" value="1"/>
</dbReference>
<dbReference type="InterPro" id="IPR047347">
    <property type="entry name" value="YvaQ-like_sensor"/>
</dbReference>
<dbReference type="InterPro" id="IPR024478">
    <property type="entry name" value="HlyB_4HB_MCP"/>
</dbReference>
<dbReference type="OrthoDB" id="8802043at2"/>
<keyword evidence="5" id="KW-1133">Transmembrane helix</keyword>
<dbReference type="GO" id="GO:0016020">
    <property type="term" value="C:membrane"/>
    <property type="evidence" value="ECO:0007669"/>
    <property type="project" value="UniProtKB-SubCell"/>
</dbReference>
<accession>F0Q5L4</accession>